<dbReference type="Pfam" id="PF04230">
    <property type="entry name" value="PS_pyruv_trans"/>
    <property type="match status" value="1"/>
</dbReference>
<dbReference type="Proteomes" id="UP001153642">
    <property type="component" value="Unassembled WGS sequence"/>
</dbReference>
<evidence type="ECO:0000313" key="2">
    <source>
        <dbReference type="EMBL" id="MDG3585790.1"/>
    </source>
</evidence>
<keyword evidence="2" id="KW-0808">Transferase</keyword>
<sequence length="358" mass="41580">MEKDSIIKKIKKGISFETKVRLHLAKLKYSGSKKPFFRFNNKKSRVYIFLAADYGNLGDVAITYAQHAFLKQCFPERQVIEIPISKTLQGLTMVKKLVTPNDIITTVGGGNMGDLYHQIEYFRQLVIEAFPNNKIVSFPQTIDFSIAPDGRKKLDTAKKVYGSHQHLTLIAREEKSYRFFKDNFPNNKVLLLPDIVMTLNRTIPKYKREGIIICLREDKEKKLNPAQEKQLIEYTKKRFKLHNYYDTHVGGTQLSMKKRLTALFAIWEAFKKAELVVTDRLHGMIFCHITNTPALVFLNNNHKIIQSYEWIKHNKKITLIKEYDFAAIPKAMDLAINGEESKQISLINNYKDFKDLIK</sequence>
<dbReference type="GO" id="GO:0016740">
    <property type="term" value="F:transferase activity"/>
    <property type="evidence" value="ECO:0007669"/>
    <property type="project" value="UniProtKB-KW"/>
</dbReference>
<comment type="caution">
    <text evidence="2">The sequence shown here is derived from an EMBL/GenBank/DDBJ whole genome shotgun (WGS) entry which is preliminary data.</text>
</comment>
<name>A0ABT6FRC6_9FLAO</name>
<dbReference type="RefSeq" id="WP_277898954.1">
    <property type="nucleotide sequence ID" value="NZ_JAPMUA010000002.1"/>
</dbReference>
<feature type="domain" description="Polysaccharide pyruvyl transferase" evidence="1">
    <location>
        <begin position="56"/>
        <end position="300"/>
    </location>
</feature>
<keyword evidence="3" id="KW-1185">Reference proteome</keyword>
<organism evidence="2 3">
    <name type="scientific">Galbibacter pacificus</name>
    <dbReference type="NCBI Taxonomy" id="2996052"/>
    <lineage>
        <taxon>Bacteria</taxon>
        <taxon>Pseudomonadati</taxon>
        <taxon>Bacteroidota</taxon>
        <taxon>Flavobacteriia</taxon>
        <taxon>Flavobacteriales</taxon>
        <taxon>Flavobacteriaceae</taxon>
        <taxon>Galbibacter</taxon>
    </lineage>
</organism>
<evidence type="ECO:0000259" key="1">
    <source>
        <dbReference type="Pfam" id="PF04230"/>
    </source>
</evidence>
<evidence type="ECO:0000313" key="3">
    <source>
        <dbReference type="Proteomes" id="UP001153642"/>
    </source>
</evidence>
<gene>
    <name evidence="2" type="ORF">OSR52_07900</name>
</gene>
<dbReference type="InterPro" id="IPR007345">
    <property type="entry name" value="Polysacch_pyruvyl_Trfase"/>
</dbReference>
<proteinExistence type="predicted"/>
<accession>A0ABT6FRC6</accession>
<reference evidence="2" key="1">
    <citation type="submission" date="2022-11" db="EMBL/GenBank/DDBJ databases">
        <title>High-quality draft genome sequence of Galbibacter sp. strain CMA-7.</title>
        <authorList>
            <person name="Wei L."/>
            <person name="Dong C."/>
            <person name="Shao Z."/>
        </authorList>
    </citation>
    <scope>NUCLEOTIDE SEQUENCE</scope>
    <source>
        <strain evidence="2">CMA-7</strain>
    </source>
</reference>
<protein>
    <submittedName>
        <fullName evidence="2">Polysaccharide pyruvyl transferase family protein</fullName>
    </submittedName>
</protein>
<dbReference type="EMBL" id="JAPMUA010000002">
    <property type="protein sequence ID" value="MDG3585790.1"/>
    <property type="molecule type" value="Genomic_DNA"/>
</dbReference>